<dbReference type="PROSITE" id="PS50883">
    <property type="entry name" value="EAL"/>
    <property type="match status" value="1"/>
</dbReference>
<dbReference type="CDD" id="cd01948">
    <property type="entry name" value="EAL"/>
    <property type="match status" value="1"/>
</dbReference>
<dbReference type="InterPro" id="IPR035919">
    <property type="entry name" value="EAL_sf"/>
</dbReference>
<dbReference type="AlphaFoldDB" id="A0A6J5JJS3"/>
<evidence type="ECO:0000313" key="3">
    <source>
        <dbReference type="Proteomes" id="UP000494301"/>
    </source>
</evidence>
<gene>
    <name evidence="2" type="ORF">BLA3211_06495</name>
</gene>
<name>A0A6J5JJS3_9BURK</name>
<dbReference type="Pfam" id="PF00563">
    <property type="entry name" value="EAL"/>
    <property type="match status" value="1"/>
</dbReference>
<dbReference type="SUPFAM" id="SSF141868">
    <property type="entry name" value="EAL domain-like"/>
    <property type="match status" value="1"/>
</dbReference>
<evidence type="ECO:0000259" key="1">
    <source>
        <dbReference type="PROSITE" id="PS50883"/>
    </source>
</evidence>
<dbReference type="InterPro" id="IPR050706">
    <property type="entry name" value="Cyclic-di-GMP_PDE-like"/>
</dbReference>
<reference evidence="2 3" key="1">
    <citation type="submission" date="2020-04" db="EMBL/GenBank/DDBJ databases">
        <authorList>
            <person name="Depoorter E."/>
        </authorList>
    </citation>
    <scope>NUCLEOTIDE SEQUENCE [LARGE SCALE GENOMIC DNA]</scope>
    <source>
        <strain evidence="2 3">BCC0217</strain>
    </source>
</reference>
<accession>A0A6J5JJS3</accession>
<dbReference type="PANTHER" id="PTHR33121:SF23">
    <property type="entry name" value="CYCLIC DI-GMP PHOSPHODIESTERASE PDEB"/>
    <property type="match status" value="1"/>
</dbReference>
<dbReference type="PANTHER" id="PTHR33121">
    <property type="entry name" value="CYCLIC DI-GMP PHOSPHODIESTERASE PDEF"/>
    <property type="match status" value="1"/>
</dbReference>
<proteinExistence type="predicted"/>
<dbReference type="InterPro" id="IPR001633">
    <property type="entry name" value="EAL_dom"/>
</dbReference>
<feature type="domain" description="EAL" evidence="1">
    <location>
        <begin position="49"/>
        <end position="291"/>
    </location>
</feature>
<dbReference type="SMART" id="SM00052">
    <property type="entry name" value="EAL"/>
    <property type="match status" value="1"/>
</dbReference>
<dbReference type="Gene3D" id="3.20.20.450">
    <property type="entry name" value="EAL domain"/>
    <property type="match status" value="1"/>
</dbReference>
<dbReference type="EMBL" id="CABWIL020000028">
    <property type="protein sequence ID" value="CAB3971521.1"/>
    <property type="molecule type" value="Genomic_DNA"/>
</dbReference>
<evidence type="ECO:0000313" key="2">
    <source>
        <dbReference type="EMBL" id="CAB3971521.1"/>
    </source>
</evidence>
<protein>
    <submittedName>
        <fullName evidence="2">Diguanylate phosphodiesterase</fullName>
    </submittedName>
</protein>
<organism evidence="2 3">
    <name type="scientific">Burkholderia aenigmatica</name>
    <dbReference type="NCBI Taxonomy" id="2015348"/>
    <lineage>
        <taxon>Bacteria</taxon>
        <taxon>Pseudomonadati</taxon>
        <taxon>Pseudomonadota</taxon>
        <taxon>Betaproteobacteria</taxon>
        <taxon>Burkholderiales</taxon>
        <taxon>Burkholderiaceae</taxon>
        <taxon>Burkholderia</taxon>
        <taxon>Burkholderia cepacia complex</taxon>
    </lineage>
</organism>
<dbReference type="GO" id="GO:0071111">
    <property type="term" value="F:cyclic-guanylate-specific phosphodiesterase activity"/>
    <property type="evidence" value="ECO:0007669"/>
    <property type="project" value="InterPro"/>
</dbReference>
<dbReference type="Proteomes" id="UP000494301">
    <property type="component" value="Unassembled WGS sequence"/>
</dbReference>
<sequence length="291" mass="32188">MIGLLRMFLEVEPLAAARHLPERRMNAVEARLVANREANRDEIDLVFGAPDDHPDLASVRSFVESRLGFAQEPVCRADLSGGVLYQECLARLRWGEREALPPLAFLPRLEALGLMRWFDRLVVGRTIDALRADPAAVFGCNVAAASAVVDDAWLAIFRRLEREPSVAARLVVEITETGPLNPVAGRSFVNRFRQAGCRIAIDDFGVGFSALNNLVVGNPDIVKLDRSILSMIKRNAIGRYQFRRLIAFAHEGARHVVVEGVESEVDRQIIVDAGVAWAQGIRFSWRSPAAA</sequence>